<dbReference type="AlphaFoldDB" id="A0AAW8CXM8"/>
<dbReference type="Pfam" id="PF02371">
    <property type="entry name" value="Transposase_20"/>
    <property type="match status" value="1"/>
</dbReference>
<evidence type="ECO:0000313" key="4">
    <source>
        <dbReference type="EMBL" id="MDP9894982.1"/>
    </source>
</evidence>
<dbReference type="EMBL" id="JAUSRD010000010">
    <property type="protein sequence ID" value="MDP9894982.1"/>
    <property type="molecule type" value="Genomic_DNA"/>
</dbReference>
<dbReference type="InterPro" id="IPR047650">
    <property type="entry name" value="Transpos_IS110"/>
</dbReference>
<dbReference type="Pfam" id="PF01548">
    <property type="entry name" value="DEDD_Tnp_IS110"/>
    <property type="match status" value="1"/>
</dbReference>
<feature type="domain" description="Transposase IS116/IS110/IS902 C-terminal" evidence="3">
    <location>
        <begin position="240"/>
        <end position="317"/>
    </location>
</feature>
<sequence length="372" mass="41108">MDAPTRTGIDVPKWKCQQPLELKGASTMKITTVGIDLAKNVFQVHAVDEHCKVALRKQLRRDQMTAFFVNLPRCLIGMEACGSAHHWARTLQGFGHTVRLMSPQFVKPYVKSNKNDVADAEAICEAVTRPSMRFVPVKSVEQQAVLSLHRARQGFVIARTAQANQIRSLLGEFGPVIPKGICHVAKQVPQLLEDASNQLPGTFRRLIARLTEHLKELDKLVDEFEDQIKAWHRSSELSLRLEKIPGIGPLGASALVASIADANSFDNGWQLSAWLGLVPRQHSSGGKPTLLGISKRGDVYLRTLLIHGARSAIVAAQRKAVNTNVWLASLLNRRHPNVAAVALANKNVRTLWALLARGREFRPNYVPPQLAA</sequence>
<reference evidence="4" key="1">
    <citation type="submission" date="2023-07" db="EMBL/GenBank/DDBJ databases">
        <title>Sorghum-associated microbial communities from plants grown in Nebraska, USA.</title>
        <authorList>
            <person name="Schachtman D."/>
        </authorList>
    </citation>
    <scope>NUCLEOTIDE SEQUENCE</scope>
    <source>
        <strain evidence="4">DS3754</strain>
    </source>
</reference>
<evidence type="ECO:0000313" key="5">
    <source>
        <dbReference type="Proteomes" id="UP001242045"/>
    </source>
</evidence>
<dbReference type="InterPro" id="IPR002525">
    <property type="entry name" value="Transp_IS110-like_N"/>
</dbReference>
<comment type="caution">
    <text evidence="4">The sequence shown here is derived from an EMBL/GenBank/DDBJ whole genome shotgun (WGS) entry which is preliminary data.</text>
</comment>
<dbReference type="InterPro" id="IPR003346">
    <property type="entry name" value="Transposase_20"/>
</dbReference>
<evidence type="ECO:0000259" key="3">
    <source>
        <dbReference type="Pfam" id="PF02371"/>
    </source>
</evidence>
<dbReference type="PANTHER" id="PTHR33055">
    <property type="entry name" value="TRANSPOSASE FOR INSERTION SEQUENCE ELEMENT IS1111A"/>
    <property type="match status" value="1"/>
</dbReference>
<evidence type="ECO:0000259" key="2">
    <source>
        <dbReference type="Pfam" id="PF01548"/>
    </source>
</evidence>
<gene>
    <name evidence="4" type="ORF">J2W31_004107</name>
</gene>
<accession>A0AAW8CXM8</accession>
<dbReference type="GO" id="GO:0003677">
    <property type="term" value="F:DNA binding"/>
    <property type="evidence" value="ECO:0007669"/>
    <property type="project" value="InterPro"/>
</dbReference>
<keyword evidence="1" id="KW-0175">Coiled coil</keyword>
<dbReference type="PANTHER" id="PTHR33055:SF3">
    <property type="entry name" value="PUTATIVE TRANSPOSASE FOR IS117-RELATED"/>
    <property type="match status" value="1"/>
</dbReference>
<proteinExistence type="predicted"/>
<dbReference type="GO" id="GO:0004803">
    <property type="term" value="F:transposase activity"/>
    <property type="evidence" value="ECO:0007669"/>
    <property type="project" value="InterPro"/>
</dbReference>
<feature type="domain" description="Transposase IS110-like N-terminal" evidence="2">
    <location>
        <begin position="33"/>
        <end position="174"/>
    </location>
</feature>
<feature type="coiled-coil region" evidence="1">
    <location>
        <begin position="203"/>
        <end position="234"/>
    </location>
</feature>
<dbReference type="GO" id="GO:0006313">
    <property type="term" value="P:DNA transposition"/>
    <property type="evidence" value="ECO:0007669"/>
    <property type="project" value="InterPro"/>
</dbReference>
<dbReference type="Proteomes" id="UP001242045">
    <property type="component" value="Unassembled WGS sequence"/>
</dbReference>
<organism evidence="4 5">
    <name type="scientific">Variovorax boronicumulans</name>
    <dbReference type="NCBI Taxonomy" id="436515"/>
    <lineage>
        <taxon>Bacteria</taxon>
        <taxon>Pseudomonadati</taxon>
        <taxon>Pseudomonadota</taxon>
        <taxon>Betaproteobacteria</taxon>
        <taxon>Burkholderiales</taxon>
        <taxon>Comamonadaceae</taxon>
        <taxon>Variovorax</taxon>
    </lineage>
</organism>
<protein>
    <submittedName>
        <fullName evidence="4">Transposase</fullName>
    </submittedName>
</protein>
<name>A0AAW8CXM8_9BURK</name>
<evidence type="ECO:0000256" key="1">
    <source>
        <dbReference type="SAM" id="Coils"/>
    </source>
</evidence>
<dbReference type="NCBIfam" id="NF033542">
    <property type="entry name" value="transpos_IS110"/>
    <property type="match status" value="1"/>
</dbReference>